<feature type="transmembrane region" description="Helical" evidence="1">
    <location>
        <begin position="7"/>
        <end position="26"/>
    </location>
</feature>
<dbReference type="RefSeq" id="WP_207326111.1">
    <property type="nucleotide sequence ID" value="NZ_CP071504.1"/>
</dbReference>
<keyword evidence="1" id="KW-1133">Transmembrane helix</keyword>
<keyword evidence="3" id="KW-1185">Reference proteome</keyword>
<dbReference type="KEGG" id="scyp:JYB88_08405"/>
<dbReference type="EMBL" id="CP071504">
    <property type="protein sequence ID" value="QSX31620.1"/>
    <property type="molecule type" value="Genomic_DNA"/>
</dbReference>
<sequence>MPHDAKRLLYIASAFLAVLLLIPVVGRLANSYVGYFLFLEFVVLLPLLVLMSADALHALDVDPGGKKAARVAVRLIASGPVLVFGLLGIICGGAGIVWVLYNLLIERQPEFNGSFYAGFGIAPAVLLFGLAKVLSVFRRAVKNESEAEDDESDT</sequence>
<evidence type="ECO:0000313" key="3">
    <source>
        <dbReference type="Proteomes" id="UP000663281"/>
    </source>
</evidence>
<dbReference type="Proteomes" id="UP000663281">
    <property type="component" value="Chromosome"/>
</dbReference>
<name>A0A975ALW0_9GAMM</name>
<proteinExistence type="predicted"/>
<protein>
    <submittedName>
        <fullName evidence="2">Uncharacterized protein</fullName>
    </submittedName>
</protein>
<organism evidence="2 3">
    <name type="scientific">Shewanella cyperi</name>
    <dbReference type="NCBI Taxonomy" id="2814292"/>
    <lineage>
        <taxon>Bacteria</taxon>
        <taxon>Pseudomonadati</taxon>
        <taxon>Pseudomonadota</taxon>
        <taxon>Gammaproteobacteria</taxon>
        <taxon>Alteromonadales</taxon>
        <taxon>Shewanellaceae</taxon>
        <taxon>Shewanella</taxon>
    </lineage>
</organism>
<gene>
    <name evidence="2" type="ORF">JYB88_08405</name>
</gene>
<keyword evidence="1" id="KW-0472">Membrane</keyword>
<evidence type="ECO:0000256" key="1">
    <source>
        <dbReference type="SAM" id="Phobius"/>
    </source>
</evidence>
<reference evidence="2 3" key="1">
    <citation type="submission" date="2021-03" db="EMBL/GenBank/DDBJ databases">
        <title>Novel species identification of genus Shewanella.</title>
        <authorList>
            <person name="Liu G."/>
            <person name="Zhang Q."/>
        </authorList>
    </citation>
    <scope>NUCLEOTIDE SEQUENCE [LARGE SCALE GENOMIC DNA]</scope>
    <source>
        <strain evidence="2 3">FJAT-53726</strain>
    </source>
</reference>
<accession>A0A975ALW0</accession>
<feature type="transmembrane region" description="Helical" evidence="1">
    <location>
        <begin position="32"/>
        <end position="50"/>
    </location>
</feature>
<evidence type="ECO:0000313" key="2">
    <source>
        <dbReference type="EMBL" id="QSX31620.1"/>
    </source>
</evidence>
<dbReference type="AlphaFoldDB" id="A0A975ALW0"/>
<feature type="transmembrane region" description="Helical" evidence="1">
    <location>
        <begin position="71"/>
        <end position="101"/>
    </location>
</feature>
<keyword evidence="1" id="KW-0812">Transmembrane</keyword>
<feature type="transmembrane region" description="Helical" evidence="1">
    <location>
        <begin position="113"/>
        <end position="134"/>
    </location>
</feature>